<dbReference type="GO" id="GO:0003700">
    <property type="term" value="F:DNA-binding transcription factor activity"/>
    <property type="evidence" value="ECO:0007669"/>
    <property type="project" value="UniProtKB-UniRule"/>
</dbReference>
<dbReference type="PANTHER" id="PTHR34701:SF1">
    <property type="entry name" value="TRANSCRIPTIONAL REGULATOR MRAZ"/>
    <property type="match status" value="1"/>
</dbReference>
<dbReference type="Pfam" id="PF02381">
    <property type="entry name" value="MraZ"/>
    <property type="match status" value="2"/>
</dbReference>
<evidence type="ECO:0000259" key="9">
    <source>
        <dbReference type="PROSITE" id="PS51740"/>
    </source>
</evidence>
<protein>
    <recommendedName>
        <fullName evidence="1 7">Transcriptional regulator MraZ</fullName>
    </recommendedName>
</protein>
<proteinExistence type="inferred from homology"/>
<gene>
    <name evidence="7" type="primary">mraZ</name>
    <name evidence="10" type="ORF">ENS41_08475</name>
</gene>
<dbReference type="GO" id="GO:0005737">
    <property type="term" value="C:cytoplasm"/>
    <property type="evidence" value="ECO:0007669"/>
    <property type="project" value="UniProtKB-UniRule"/>
</dbReference>
<evidence type="ECO:0000256" key="8">
    <source>
        <dbReference type="SAM" id="MobiDB-lite"/>
    </source>
</evidence>
<dbReference type="PANTHER" id="PTHR34701">
    <property type="entry name" value="TRANSCRIPTIONAL REGULATOR MRAZ"/>
    <property type="match status" value="1"/>
</dbReference>
<organism evidence="10">
    <name type="scientific">candidate division WOR-3 bacterium</name>
    <dbReference type="NCBI Taxonomy" id="2052148"/>
    <lineage>
        <taxon>Bacteria</taxon>
        <taxon>Bacteria division WOR-3</taxon>
    </lineage>
</organism>
<dbReference type="InterPro" id="IPR037914">
    <property type="entry name" value="SpoVT-AbrB_sf"/>
</dbReference>
<dbReference type="CDD" id="cd16321">
    <property type="entry name" value="MraZ_C"/>
    <property type="match status" value="1"/>
</dbReference>
<feature type="region of interest" description="Disordered" evidence="8">
    <location>
        <begin position="146"/>
        <end position="166"/>
    </location>
</feature>
<dbReference type="GO" id="GO:2000143">
    <property type="term" value="P:negative regulation of DNA-templated transcription initiation"/>
    <property type="evidence" value="ECO:0007669"/>
    <property type="project" value="TreeGrafter"/>
</dbReference>
<dbReference type="InterPro" id="IPR035644">
    <property type="entry name" value="MraZ_C"/>
</dbReference>
<comment type="subunit">
    <text evidence="7">Forms oligomers.</text>
</comment>
<dbReference type="InterPro" id="IPR007159">
    <property type="entry name" value="SpoVT-AbrB_dom"/>
</dbReference>
<keyword evidence="2 7" id="KW-0963">Cytoplasm</keyword>
<comment type="similarity">
    <text evidence="7">Belongs to the MraZ family.</text>
</comment>
<evidence type="ECO:0000256" key="6">
    <source>
        <dbReference type="ARBA" id="ARBA00023163"/>
    </source>
</evidence>
<dbReference type="InterPro" id="IPR020603">
    <property type="entry name" value="MraZ_dom"/>
</dbReference>
<keyword evidence="6 7" id="KW-0804">Transcription</keyword>
<evidence type="ECO:0000256" key="5">
    <source>
        <dbReference type="ARBA" id="ARBA00023125"/>
    </source>
</evidence>
<dbReference type="CDD" id="cd16320">
    <property type="entry name" value="MraZ_N"/>
    <property type="match status" value="1"/>
</dbReference>
<reference evidence="10" key="1">
    <citation type="journal article" date="2020" name="mSystems">
        <title>Genome- and Community-Level Interaction Insights into Carbon Utilization and Element Cycling Functions of Hydrothermarchaeota in Hydrothermal Sediment.</title>
        <authorList>
            <person name="Zhou Z."/>
            <person name="Liu Y."/>
            <person name="Xu W."/>
            <person name="Pan J."/>
            <person name="Luo Z.H."/>
            <person name="Li M."/>
        </authorList>
    </citation>
    <scope>NUCLEOTIDE SEQUENCE [LARGE SCALE GENOMIC DNA]</scope>
    <source>
        <strain evidence="10">SpSt-488</strain>
    </source>
</reference>
<keyword evidence="5 7" id="KW-0238">DNA-binding</keyword>
<dbReference type="EMBL" id="DSUT01000181">
    <property type="protein sequence ID" value="HGK28960.1"/>
    <property type="molecule type" value="Genomic_DNA"/>
</dbReference>
<evidence type="ECO:0000256" key="2">
    <source>
        <dbReference type="ARBA" id="ARBA00022490"/>
    </source>
</evidence>
<feature type="domain" description="SpoVT-AbrB" evidence="9">
    <location>
        <begin position="84"/>
        <end position="127"/>
    </location>
</feature>
<evidence type="ECO:0000256" key="7">
    <source>
        <dbReference type="HAMAP-Rule" id="MF_01008"/>
    </source>
</evidence>
<evidence type="ECO:0000313" key="10">
    <source>
        <dbReference type="EMBL" id="HGK28960.1"/>
    </source>
</evidence>
<keyword evidence="4 7" id="KW-0805">Transcription regulation</keyword>
<comment type="caution">
    <text evidence="10">The sequence shown here is derived from an EMBL/GenBank/DDBJ whole genome shotgun (WGS) entry which is preliminary data.</text>
</comment>
<feature type="domain" description="SpoVT-AbrB" evidence="9">
    <location>
        <begin position="9"/>
        <end position="54"/>
    </location>
</feature>
<dbReference type="PROSITE" id="PS51740">
    <property type="entry name" value="SPOVT_ABRB"/>
    <property type="match status" value="2"/>
</dbReference>
<name>A0A7C4GHJ1_UNCW3</name>
<accession>A0A7C4GHJ1</accession>
<dbReference type="GO" id="GO:0009295">
    <property type="term" value="C:nucleoid"/>
    <property type="evidence" value="ECO:0007669"/>
    <property type="project" value="UniProtKB-SubCell"/>
</dbReference>
<keyword evidence="3" id="KW-0677">Repeat</keyword>
<dbReference type="Gene3D" id="3.40.1550.20">
    <property type="entry name" value="Transcriptional regulator MraZ domain"/>
    <property type="match status" value="1"/>
</dbReference>
<sequence>MARARFYGTFEYSVDSKGRVAVPVAFRKKLGPDEDAFFFAPGRDRTIEVHPMTEWDEYENRTLHVLPEHSRAAQRFQRFLYASACEARLDTQGRIMLPRHLRELAGIEDSVVIAGAGRSFEIWEPHNFRRFVDEARVTYDADRNAAASEGWRGSKGNADGSREELS</sequence>
<evidence type="ECO:0000256" key="3">
    <source>
        <dbReference type="ARBA" id="ARBA00022737"/>
    </source>
</evidence>
<dbReference type="SUPFAM" id="SSF89447">
    <property type="entry name" value="AbrB/MazE/MraZ-like"/>
    <property type="match status" value="1"/>
</dbReference>
<dbReference type="AlphaFoldDB" id="A0A7C4GHJ1"/>
<dbReference type="InterPro" id="IPR038619">
    <property type="entry name" value="MraZ_sf"/>
</dbReference>
<dbReference type="HAMAP" id="MF_01008">
    <property type="entry name" value="MraZ"/>
    <property type="match status" value="1"/>
</dbReference>
<comment type="subcellular location">
    <subcellularLocation>
        <location evidence="7">Cytoplasm</location>
        <location evidence="7">Nucleoid</location>
    </subcellularLocation>
</comment>
<dbReference type="InterPro" id="IPR003444">
    <property type="entry name" value="MraZ"/>
</dbReference>
<evidence type="ECO:0000256" key="1">
    <source>
        <dbReference type="ARBA" id="ARBA00013860"/>
    </source>
</evidence>
<evidence type="ECO:0000256" key="4">
    <source>
        <dbReference type="ARBA" id="ARBA00023015"/>
    </source>
</evidence>
<dbReference type="GO" id="GO:0000976">
    <property type="term" value="F:transcription cis-regulatory region binding"/>
    <property type="evidence" value="ECO:0007669"/>
    <property type="project" value="TreeGrafter"/>
</dbReference>
<dbReference type="InterPro" id="IPR035642">
    <property type="entry name" value="MraZ_N"/>
</dbReference>